<gene>
    <name evidence="3" type="ORF">SAMN05421806_10149</name>
</gene>
<reference evidence="3 4" key="1">
    <citation type="submission" date="2016-10" db="EMBL/GenBank/DDBJ databases">
        <authorList>
            <person name="de Groot N.N."/>
        </authorList>
    </citation>
    <scope>NUCLEOTIDE SEQUENCE [LARGE SCALE GENOMIC DNA]</scope>
    <source>
        <strain evidence="3 4">CGMCC 4.5727</strain>
    </source>
</reference>
<evidence type="ECO:0000313" key="4">
    <source>
        <dbReference type="Proteomes" id="UP000199155"/>
    </source>
</evidence>
<sequence length="178" mass="19083">MQQRQGRLLHGVTDDGTAAGTPAAGPHVARAAREVIELLEVLWEAGRDAAPTAPVSSSQLRVMYILDRDEGINLRTLSDELGAAPSSVSRLCDRLHALGYLERVPSRSSRREVCLSLSKRGSGYLRDLRARREENLQRTLAAMHPAALEAMGLGLAAFRDAAHPPADGASDADAEHSA</sequence>
<dbReference type="Proteomes" id="UP000199155">
    <property type="component" value="Unassembled WGS sequence"/>
</dbReference>
<dbReference type="Gene3D" id="1.10.10.10">
    <property type="entry name" value="Winged helix-like DNA-binding domain superfamily/Winged helix DNA-binding domain"/>
    <property type="match status" value="1"/>
</dbReference>
<dbReference type="PANTHER" id="PTHR33164">
    <property type="entry name" value="TRANSCRIPTIONAL REGULATOR, MARR FAMILY"/>
    <property type="match status" value="1"/>
</dbReference>
<dbReference type="InterPro" id="IPR039422">
    <property type="entry name" value="MarR/SlyA-like"/>
</dbReference>
<dbReference type="InterPro" id="IPR036388">
    <property type="entry name" value="WH-like_DNA-bd_sf"/>
</dbReference>
<dbReference type="InterPro" id="IPR000835">
    <property type="entry name" value="HTH_MarR-typ"/>
</dbReference>
<dbReference type="GO" id="GO:0006950">
    <property type="term" value="P:response to stress"/>
    <property type="evidence" value="ECO:0007669"/>
    <property type="project" value="TreeGrafter"/>
</dbReference>
<dbReference type="STRING" id="417292.SAMN05421806_10149"/>
<organism evidence="3 4">
    <name type="scientific">Streptomyces indicus</name>
    <dbReference type="NCBI Taxonomy" id="417292"/>
    <lineage>
        <taxon>Bacteria</taxon>
        <taxon>Bacillati</taxon>
        <taxon>Actinomycetota</taxon>
        <taxon>Actinomycetes</taxon>
        <taxon>Kitasatosporales</taxon>
        <taxon>Streptomycetaceae</taxon>
        <taxon>Streptomyces</taxon>
    </lineage>
</organism>
<dbReference type="SMART" id="SM00347">
    <property type="entry name" value="HTH_MARR"/>
    <property type="match status" value="1"/>
</dbReference>
<dbReference type="AlphaFoldDB" id="A0A1G8T4P6"/>
<dbReference type="PANTHER" id="PTHR33164:SF103">
    <property type="entry name" value="REGULATORY PROTEIN MARR"/>
    <property type="match status" value="1"/>
</dbReference>
<dbReference type="InterPro" id="IPR036390">
    <property type="entry name" value="WH_DNA-bd_sf"/>
</dbReference>
<feature type="compositionally biased region" description="Low complexity" evidence="1">
    <location>
        <begin position="10"/>
        <end position="24"/>
    </location>
</feature>
<evidence type="ECO:0000313" key="3">
    <source>
        <dbReference type="EMBL" id="SDJ36384.1"/>
    </source>
</evidence>
<dbReference type="OrthoDB" id="3830756at2"/>
<dbReference type="GO" id="GO:0003700">
    <property type="term" value="F:DNA-binding transcription factor activity"/>
    <property type="evidence" value="ECO:0007669"/>
    <property type="project" value="InterPro"/>
</dbReference>
<accession>A0A1G8T4P6</accession>
<dbReference type="Pfam" id="PF12802">
    <property type="entry name" value="MarR_2"/>
    <property type="match status" value="1"/>
</dbReference>
<proteinExistence type="predicted"/>
<dbReference type="SUPFAM" id="SSF46785">
    <property type="entry name" value="Winged helix' DNA-binding domain"/>
    <property type="match status" value="1"/>
</dbReference>
<protein>
    <submittedName>
        <fullName evidence="3">DNA-binding transcriptional regulator, MarR family</fullName>
    </submittedName>
</protein>
<keyword evidence="4" id="KW-1185">Reference proteome</keyword>
<dbReference type="EMBL" id="FNFF01000001">
    <property type="protein sequence ID" value="SDJ36384.1"/>
    <property type="molecule type" value="Genomic_DNA"/>
</dbReference>
<feature type="domain" description="HTH marR-type" evidence="2">
    <location>
        <begin position="28"/>
        <end position="160"/>
    </location>
</feature>
<dbReference type="GO" id="GO:0003677">
    <property type="term" value="F:DNA binding"/>
    <property type="evidence" value="ECO:0007669"/>
    <property type="project" value="UniProtKB-KW"/>
</dbReference>
<dbReference type="RefSeq" id="WP_093606574.1">
    <property type="nucleotide sequence ID" value="NZ_FNFF01000001.1"/>
</dbReference>
<evidence type="ECO:0000259" key="2">
    <source>
        <dbReference type="PROSITE" id="PS50995"/>
    </source>
</evidence>
<name>A0A1G8T4P6_9ACTN</name>
<dbReference type="PROSITE" id="PS50995">
    <property type="entry name" value="HTH_MARR_2"/>
    <property type="match status" value="1"/>
</dbReference>
<keyword evidence="3" id="KW-0238">DNA-binding</keyword>
<evidence type="ECO:0000256" key="1">
    <source>
        <dbReference type="SAM" id="MobiDB-lite"/>
    </source>
</evidence>
<feature type="region of interest" description="Disordered" evidence="1">
    <location>
        <begin position="1"/>
        <end position="24"/>
    </location>
</feature>